<protein>
    <submittedName>
        <fullName evidence="12">Leucine-rich repeat domain-containing protein</fullName>
    </submittedName>
</protein>
<dbReference type="Proteomes" id="UP000321408">
    <property type="component" value="Chromosome"/>
</dbReference>
<feature type="repeat" description="TPR" evidence="9">
    <location>
        <begin position="458"/>
        <end position="491"/>
    </location>
</feature>
<dbReference type="RefSeq" id="WP_147662486.1">
    <property type="nucleotide sequence ID" value="NZ_CP042905.2"/>
</dbReference>
<dbReference type="SUPFAM" id="SSF56112">
    <property type="entry name" value="Protein kinase-like (PK-like)"/>
    <property type="match status" value="1"/>
</dbReference>
<dbReference type="InterPro" id="IPR050836">
    <property type="entry name" value="SDS22/Internalin_LRR"/>
</dbReference>
<dbReference type="GO" id="GO:0006281">
    <property type="term" value="P:DNA repair"/>
    <property type="evidence" value="ECO:0007669"/>
    <property type="project" value="UniProtKB-KW"/>
</dbReference>
<dbReference type="PROSITE" id="PS51450">
    <property type="entry name" value="LRR"/>
    <property type="match status" value="8"/>
</dbReference>
<dbReference type="SUPFAM" id="SSF48452">
    <property type="entry name" value="TPR-like"/>
    <property type="match status" value="1"/>
</dbReference>
<reference evidence="12 13" key="2">
    <citation type="journal article" date="2024" name="Int. J. Syst. Evol. Microbiol.">
        <title>Promethearchaeum syntrophicum gen. nov., sp. nov., an anaerobic, obligately syntrophic archaeon, the first isolate of the lineage 'Asgard' archaea, and proposal of the new archaeal phylum Promethearchaeota phyl. nov. and kingdom Promethearchaeati regn. nov.</title>
        <authorList>
            <person name="Imachi H."/>
            <person name="Nobu M.K."/>
            <person name="Kato S."/>
            <person name="Takaki Y."/>
            <person name="Miyazaki M."/>
            <person name="Miyata M."/>
            <person name="Ogawara M."/>
            <person name="Saito Y."/>
            <person name="Sakai S."/>
            <person name="Tahara Y.O."/>
            <person name="Takano Y."/>
            <person name="Tasumi E."/>
            <person name="Uematsu K."/>
            <person name="Yoshimura T."/>
            <person name="Itoh T."/>
            <person name="Ohkuma M."/>
            <person name="Takai K."/>
        </authorList>
    </citation>
    <scope>NUCLEOTIDE SEQUENCE [LARGE SCALE GENOMIC DNA]</scope>
    <source>
        <strain evidence="12 13">MK-D1</strain>
    </source>
</reference>
<feature type="compositionally biased region" description="Basic residues" evidence="10">
    <location>
        <begin position="359"/>
        <end position="368"/>
    </location>
</feature>
<comment type="similarity">
    <text evidence="2">Belongs to the Tonsoku family.</text>
</comment>
<dbReference type="Pfam" id="PF12799">
    <property type="entry name" value="LRR_4"/>
    <property type="match status" value="3"/>
</dbReference>
<evidence type="ECO:0000256" key="6">
    <source>
        <dbReference type="ARBA" id="ARBA00022763"/>
    </source>
</evidence>
<evidence type="ECO:0000256" key="5">
    <source>
        <dbReference type="ARBA" id="ARBA00022737"/>
    </source>
</evidence>
<evidence type="ECO:0000256" key="4">
    <source>
        <dbReference type="ARBA" id="ARBA00022614"/>
    </source>
</evidence>
<keyword evidence="4" id="KW-0433">Leucine-rich repeat</keyword>
<evidence type="ECO:0000256" key="3">
    <source>
        <dbReference type="ARBA" id="ARBA00022454"/>
    </source>
</evidence>
<gene>
    <name evidence="12" type="ORF">DSAG12_01406</name>
</gene>
<evidence type="ECO:0000256" key="9">
    <source>
        <dbReference type="PROSITE-ProRule" id="PRU00339"/>
    </source>
</evidence>
<dbReference type="InterPro" id="IPR025875">
    <property type="entry name" value="Leu-rich_rpt_4"/>
</dbReference>
<keyword evidence="3" id="KW-0158">Chromosome</keyword>
<dbReference type="EMBL" id="CP042905">
    <property type="protein sequence ID" value="QEE15580.1"/>
    <property type="molecule type" value="Genomic_DNA"/>
</dbReference>
<keyword evidence="9" id="KW-0802">TPR repeat</keyword>
<dbReference type="InterPro" id="IPR008271">
    <property type="entry name" value="Ser/Thr_kinase_AS"/>
</dbReference>
<feature type="domain" description="Protein kinase" evidence="11">
    <location>
        <begin position="611"/>
        <end position="878"/>
    </location>
</feature>
<dbReference type="SMART" id="SM00365">
    <property type="entry name" value="LRR_SD22"/>
    <property type="match status" value="8"/>
</dbReference>
<accession>A0A5B9DA07</accession>
<dbReference type="PROSITE" id="PS50005">
    <property type="entry name" value="TPR"/>
    <property type="match status" value="2"/>
</dbReference>
<dbReference type="GO" id="GO:0004672">
    <property type="term" value="F:protein kinase activity"/>
    <property type="evidence" value="ECO:0007669"/>
    <property type="project" value="InterPro"/>
</dbReference>
<sequence>MSMKKTLKLKIKYIKVKSERNAIQKLIEKYGLQDFNFRIENGNITGLFMKYKELKSIPKEIGEFQHLRHLDLSRNHIEKIYNLRPLERLIKLNFRENSIKTIENLDHMVDLKELDLSDNKITIIQALYNLRRLQVLNLNVNQISKIEGLDRLKDLVVLKLNRNPIEKIENLSELRQLETLMLAKTKIEKIEGLTKLKNLRELNLALNQIKKIENLNENKLLKFLNLNDNKIVDLENLQDHIVLEKINLARNSLNSESLSYILKPANRIVRYCQDKHKKKLEFEKQKRLSKDRKAIDKELEFNTQVLSKDEVKEERKKIVPEKQLQFVQQNPPSLPRNRKYEYNLNSKPNIKSVPSPPIKIKKKKKKVPPKAVPIPNPKIQTVLNKNYKTEEEWLNFANELLKNEDYLNSLLAYRNVLQLNTYNIHAWTSSGVAFNNRGDYRRSIRAFKQALAISSKNPQLWMYLGIGFFNTGDYQQSVNALNNCIDLDSKNSLALQYLSRIPKKELDLMKKQSEQKEQLAHHAQLVEDQLYDQLTKYSKAYSEIAYSELLPLVYNEPYITDIPSLQHKIRDLAIQNRITVKMFLDHLKFGGQLEQSKIETEPIVVDIEERFDVKKLLAFTNYSQLWLAEERNAMKLYVLKHIIFKGDITNRKLIEHMALREITLLSKIESDNIIKLIDSFLGEYQGNFGYILQEPFYQHGTLERRIKSLQEKNEMLDPLAILTIFVGLLQATISVHESGIVHRDIKPSNIIIDTYESIPHPEDIILIDFGIATAPKEITGTDFTIVGGCGTDGFSAPEQLTSPHVGYNADIFAIGATIFFMLTFSKYDGDKGLQISEIHRKHFSKIDFIFPLLKRMLNEDPRKRCDNIEELYQITKILVNRINTFDINKN</sequence>
<keyword evidence="7" id="KW-0156">Chromatin regulator</keyword>
<keyword evidence="6" id="KW-0227">DNA damage</keyword>
<dbReference type="AlphaFoldDB" id="A0A5B9DA07"/>
<dbReference type="PANTHER" id="PTHR46652">
    <property type="entry name" value="LEUCINE-RICH REPEAT AND IQ DOMAIN-CONTAINING PROTEIN 1-RELATED"/>
    <property type="match status" value="1"/>
</dbReference>
<dbReference type="InterPro" id="IPR019734">
    <property type="entry name" value="TPR_rpt"/>
</dbReference>
<feature type="repeat" description="TPR" evidence="9">
    <location>
        <begin position="424"/>
        <end position="457"/>
    </location>
</feature>
<dbReference type="OrthoDB" id="41005at2157"/>
<organism evidence="12 13">
    <name type="scientific">Promethearchaeum syntrophicum</name>
    <dbReference type="NCBI Taxonomy" id="2594042"/>
    <lineage>
        <taxon>Archaea</taxon>
        <taxon>Promethearchaeati</taxon>
        <taxon>Promethearchaeota</taxon>
        <taxon>Promethearchaeia</taxon>
        <taxon>Promethearchaeales</taxon>
        <taxon>Promethearchaeaceae</taxon>
        <taxon>Promethearchaeum</taxon>
    </lineage>
</organism>
<dbReference type="SUPFAM" id="SSF52058">
    <property type="entry name" value="L domain-like"/>
    <property type="match status" value="1"/>
</dbReference>
<evidence type="ECO:0000256" key="1">
    <source>
        <dbReference type="ARBA" id="ARBA00004286"/>
    </source>
</evidence>
<dbReference type="Pfam" id="PF00069">
    <property type="entry name" value="Pkinase"/>
    <property type="match status" value="1"/>
</dbReference>
<reference evidence="12 13" key="1">
    <citation type="journal article" date="2020" name="Nature">
        <title>Isolation of an archaeon at the prokaryote-eukaryote interface.</title>
        <authorList>
            <person name="Imachi H."/>
            <person name="Nobu M.K."/>
            <person name="Nakahara N."/>
            <person name="Morono Y."/>
            <person name="Ogawara M."/>
            <person name="Takaki Y."/>
            <person name="Takano Y."/>
            <person name="Uematsu K."/>
            <person name="Ikuta T."/>
            <person name="Ito M."/>
            <person name="Matsui Y."/>
            <person name="Miyazaki M."/>
            <person name="Murata K."/>
            <person name="Saito Y."/>
            <person name="Sakai S."/>
            <person name="Song C."/>
            <person name="Tasumi E."/>
            <person name="Yamanaka Y."/>
            <person name="Yamaguchi T."/>
            <person name="Kamagata Y."/>
            <person name="Tamaki H."/>
            <person name="Takai K."/>
        </authorList>
    </citation>
    <scope>NUCLEOTIDE SEQUENCE [LARGE SCALE GENOMIC DNA]</scope>
    <source>
        <strain evidence="12 13">MK-D1</strain>
    </source>
</reference>
<dbReference type="SMART" id="SM00220">
    <property type="entry name" value="S_TKc"/>
    <property type="match status" value="1"/>
</dbReference>
<dbReference type="KEGG" id="psyt:DSAG12_01406"/>
<dbReference type="PANTHER" id="PTHR46652:SF3">
    <property type="entry name" value="LEUCINE-RICH REPEAT-CONTAINING PROTEIN 9"/>
    <property type="match status" value="1"/>
</dbReference>
<dbReference type="PROSITE" id="PS50011">
    <property type="entry name" value="PROTEIN_KINASE_DOM"/>
    <property type="match status" value="1"/>
</dbReference>
<dbReference type="SMART" id="SM00028">
    <property type="entry name" value="TPR"/>
    <property type="match status" value="3"/>
</dbReference>
<proteinExistence type="inferred from homology"/>
<dbReference type="InterPro" id="IPR032675">
    <property type="entry name" value="LRR_dom_sf"/>
</dbReference>
<evidence type="ECO:0000259" key="11">
    <source>
        <dbReference type="PROSITE" id="PS50011"/>
    </source>
</evidence>
<dbReference type="GO" id="GO:0006325">
    <property type="term" value="P:chromatin organization"/>
    <property type="evidence" value="ECO:0007669"/>
    <property type="project" value="UniProtKB-KW"/>
</dbReference>
<keyword evidence="8" id="KW-0234">DNA repair</keyword>
<dbReference type="Gene3D" id="3.80.10.10">
    <property type="entry name" value="Ribonuclease Inhibitor"/>
    <property type="match status" value="2"/>
</dbReference>
<comment type="subcellular location">
    <subcellularLocation>
        <location evidence="1">Chromosome</location>
    </subcellularLocation>
</comment>
<evidence type="ECO:0000313" key="13">
    <source>
        <dbReference type="Proteomes" id="UP000321408"/>
    </source>
</evidence>
<name>A0A5B9DA07_9ARCH</name>
<dbReference type="GeneID" id="41329401"/>
<dbReference type="GO" id="GO:0005524">
    <property type="term" value="F:ATP binding"/>
    <property type="evidence" value="ECO:0007669"/>
    <property type="project" value="InterPro"/>
</dbReference>
<dbReference type="PROSITE" id="PS00108">
    <property type="entry name" value="PROTEIN_KINASE_ST"/>
    <property type="match status" value="1"/>
</dbReference>
<dbReference type="InterPro" id="IPR011009">
    <property type="entry name" value="Kinase-like_dom_sf"/>
</dbReference>
<dbReference type="InterPro" id="IPR000719">
    <property type="entry name" value="Prot_kinase_dom"/>
</dbReference>
<dbReference type="InterPro" id="IPR011990">
    <property type="entry name" value="TPR-like_helical_dom_sf"/>
</dbReference>
<keyword evidence="13" id="KW-1185">Reference proteome</keyword>
<dbReference type="InterPro" id="IPR003591">
    <property type="entry name" value="Leu-rich_rpt_typical-subtyp"/>
</dbReference>
<evidence type="ECO:0000256" key="7">
    <source>
        <dbReference type="ARBA" id="ARBA00022853"/>
    </source>
</evidence>
<dbReference type="Pfam" id="PF13516">
    <property type="entry name" value="LRR_6"/>
    <property type="match status" value="1"/>
</dbReference>
<evidence type="ECO:0000256" key="2">
    <source>
        <dbReference type="ARBA" id="ARBA00010999"/>
    </source>
</evidence>
<evidence type="ECO:0000313" key="12">
    <source>
        <dbReference type="EMBL" id="QEE15580.1"/>
    </source>
</evidence>
<dbReference type="InterPro" id="IPR001611">
    <property type="entry name" value="Leu-rich_rpt"/>
</dbReference>
<dbReference type="SMART" id="SM00369">
    <property type="entry name" value="LRR_TYP"/>
    <property type="match status" value="4"/>
</dbReference>
<feature type="region of interest" description="Disordered" evidence="10">
    <location>
        <begin position="346"/>
        <end position="373"/>
    </location>
</feature>
<dbReference type="GO" id="GO:0005694">
    <property type="term" value="C:chromosome"/>
    <property type="evidence" value="ECO:0007669"/>
    <property type="project" value="UniProtKB-SubCell"/>
</dbReference>
<evidence type="ECO:0000256" key="10">
    <source>
        <dbReference type="SAM" id="MobiDB-lite"/>
    </source>
</evidence>
<dbReference type="Gene3D" id="1.25.40.10">
    <property type="entry name" value="Tetratricopeptide repeat domain"/>
    <property type="match status" value="1"/>
</dbReference>
<keyword evidence="5" id="KW-0677">Repeat</keyword>
<dbReference type="Gene3D" id="1.10.510.10">
    <property type="entry name" value="Transferase(Phosphotransferase) domain 1"/>
    <property type="match status" value="1"/>
</dbReference>
<dbReference type="CDD" id="cd14014">
    <property type="entry name" value="STKc_PknB_like"/>
    <property type="match status" value="1"/>
</dbReference>
<evidence type="ECO:0000256" key="8">
    <source>
        <dbReference type="ARBA" id="ARBA00023204"/>
    </source>
</evidence>